<proteinExistence type="predicted"/>
<evidence type="ECO:0000313" key="1">
    <source>
        <dbReference type="EMBL" id="CSL11106.1"/>
    </source>
</evidence>
<comment type="caution">
    <text evidence="3">The sequence shown here is derived from an EMBL/GenBank/DDBJ whole genome shotgun (WGS) entry which is preliminary data.</text>
</comment>
<dbReference type="EMBL" id="CWXZ01000304">
    <property type="protein sequence ID" value="CSL11106.1"/>
    <property type="molecule type" value="Genomic_DNA"/>
</dbReference>
<dbReference type="Proteomes" id="UP000187717">
    <property type="component" value="Unassembled WGS sequence"/>
</dbReference>
<dbReference type="EMBL" id="UDYI01000293">
    <property type="protein sequence ID" value="SRR29162.1"/>
    <property type="molecule type" value="Genomic_DNA"/>
</dbReference>
<name>A0A2Y6EDB8_SHISO</name>
<reference evidence="2 5" key="1">
    <citation type="submission" date="2017-01" db="EMBL/GenBank/DDBJ databases">
        <authorList>
            <consortium name="Pathogen Informatics"/>
        </authorList>
    </citation>
    <scope>NUCLEOTIDE SEQUENCE [LARGE SCALE GENOMIC DNA]</scope>
    <source>
        <strain evidence="1 4">20352044</strain>
        <strain evidence="2 5">3626STDY6095480</strain>
    </source>
</reference>
<organism evidence="3 6">
    <name type="scientific">Shigella sonnei</name>
    <dbReference type="NCBI Taxonomy" id="624"/>
    <lineage>
        <taxon>Bacteria</taxon>
        <taxon>Pseudomonadati</taxon>
        <taxon>Pseudomonadota</taxon>
        <taxon>Gammaproteobacteria</taxon>
        <taxon>Enterobacterales</taxon>
        <taxon>Enterobacteriaceae</taxon>
        <taxon>Shigella</taxon>
    </lineage>
</organism>
<dbReference type="AlphaFoldDB" id="A0A2Y6EDB8"/>
<dbReference type="Proteomes" id="UP000251393">
    <property type="component" value="Unassembled WGS sequence"/>
</dbReference>
<evidence type="ECO:0000313" key="4">
    <source>
        <dbReference type="Proteomes" id="UP000045991"/>
    </source>
</evidence>
<protein>
    <submittedName>
        <fullName evidence="3">InsB</fullName>
    </submittedName>
</protein>
<evidence type="ECO:0000313" key="5">
    <source>
        <dbReference type="Proteomes" id="UP000187717"/>
    </source>
</evidence>
<evidence type="ECO:0000313" key="3">
    <source>
        <dbReference type="EMBL" id="SRR29162.1"/>
    </source>
</evidence>
<evidence type="ECO:0000313" key="6">
    <source>
        <dbReference type="Proteomes" id="UP000251393"/>
    </source>
</evidence>
<gene>
    <name evidence="1" type="ORF">ERS428554_04885</name>
    <name evidence="2" type="ORF">SAMEA3356023_04896</name>
    <name evidence="3" type="ORF">SAMEA3710766_04770</name>
</gene>
<evidence type="ECO:0000313" key="2">
    <source>
        <dbReference type="EMBL" id="SJE80600.1"/>
    </source>
</evidence>
<sequence length="37" mass="3768">MLGGADNPNGELPSYITGADSALWKKYGSGDNGTPGR</sequence>
<reference evidence="3 6" key="2">
    <citation type="submission" date="2018-06" db="EMBL/GenBank/DDBJ databases">
        <authorList>
            <consortium name="Pathogen Informatics"/>
            <person name="Doyle S."/>
        </authorList>
    </citation>
    <scope>NUCLEOTIDE SEQUENCE [LARGE SCALE GENOMIC DNA]</scope>
    <source>
        <strain evidence="3 6">4028STDY6275292</strain>
    </source>
</reference>
<dbReference type="EMBL" id="FTXV01000316">
    <property type="protein sequence ID" value="SJE80600.1"/>
    <property type="molecule type" value="Genomic_DNA"/>
</dbReference>
<dbReference type="Proteomes" id="UP000045991">
    <property type="component" value="Unassembled WGS sequence"/>
</dbReference>
<accession>A0A2Y6EDB8</accession>